<name>A0ABX0MUK4_9BURK</name>
<sequence length="325" mass="36378">MVKSMASVKFLDGCIIEKDYFFTSTRMDAQSESEYDHGRLQWFNAGEWAYRDRHWQVSSVCVLPGYSEGRTRAYVALEQGTGVVGFYSPGVADPVDETLPGAEHGHGIASLLKICEIEKTLYLCGYAGIVMRRINGKWEKSNQSLKAMTFGDYLRDGMSFDDALNAAKLTQRDMRAIGGRASNAIFCVGREGVIFRFDGETWTKIDSPTNTDLNCVYAAEDGFVYAAGNQGILLQGKENNFWALDKGAVDDFYSICWFDGNLYIGGLKGIYRLQKNGLHYVDTNQGGFKCKGMDAAYGQLLVVAERWLLVFDGHRWTRIDHPDNV</sequence>
<organism evidence="1 2">
    <name type="scientific">Massilia genomosp. 1</name>
    <dbReference type="NCBI Taxonomy" id="2609280"/>
    <lineage>
        <taxon>Bacteria</taxon>
        <taxon>Pseudomonadati</taxon>
        <taxon>Pseudomonadota</taxon>
        <taxon>Betaproteobacteria</taxon>
        <taxon>Burkholderiales</taxon>
        <taxon>Oxalobacteraceae</taxon>
        <taxon>Telluria group</taxon>
        <taxon>Massilia</taxon>
    </lineage>
</organism>
<reference evidence="1 2" key="1">
    <citation type="submission" date="2019-10" db="EMBL/GenBank/DDBJ databases">
        <title>Taxonomy of Antarctic Massilia spp.: description of Massilia rubra sp. nov., Massilia aquatica sp. nov., Massilia mucilaginosa sp. nov., Massilia frigida sp. nov. isolated from streams, lakes and regoliths.</title>
        <authorList>
            <person name="Holochova P."/>
            <person name="Sedlacek I."/>
            <person name="Kralova S."/>
            <person name="Maslanova I."/>
            <person name="Busse H.-J."/>
            <person name="Stankova E."/>
            <person name="Vrbovska V."/>
            <person name="Kovarovic V."/>
            <person name="Bartak M."/>
            <person name="Svec P."/>
            <person name="Pantucek R."/>
        </authorList>
    </citation>
    <scope>NUCLEOTIDE SEQUENCE [LARGE SCALE GENOMIC DNA]</scope>
    <source>
        <strain evidence="1 2">CCM 8694</strain>
    </source>
</reference>
<dbReference type="SUPFAM" id="SSF110296">
    <property type="entry name" value="Oligoxyloglucan reducing end-specific cellobiohydrolase"/>
    <property type="match status" value="1"/>
</dbReference>
<dbReference type="EMBL" id="WHJF01000095">
    <property type="protein sequence ID" value="NHZ65727.1"/>
    <property type="molecule type" value="Genomic_DNA"/>
</dbReference>
<comment type="caution">
    <text evidence="1">The sequence shown here is derived from an EMBL/GenBank/DDBJ whole genome shotgun (WGS) entry which is preliminary data.</text>
</comment>
<dbReference type="Proteomes" id="UP000610594">
    <property type="component" value="Unassembled WGS sequence"/>
</dbReference>
<evidence type="ECO:0000313" key="2">
    <source>
        <dbReference type="Proteomes" id="UP000610594"/>
    </source>
</evidence>
<dbReference type="Gene3D" id="2.130.10.10">
    <property type="entry name" value="YVTN repeat-like/Quinoprotein amine dehydrogenase"/>
    <property type="match status" value="1"/>
</dbReference>
<dbReference type="InterPro" id="IPR015943">
    <property type="entry name" value="WD40/YVTN_repeat-like_dom_sf"/>
</dbReference>
<dbReference type="RefSeq" id="WP_167239662.1">
    <property type="nucleotide sequence ID" value="NZ_WHJF01000095.1"/>
</dbReference>
<keyword evidence="2" id="KW-1185">Reference proteome</keyword>
<gene>
    <name evidence="1" type="ORF">F1735_26075</name>
</gene>
<protein>
    <recommendedName>
        <fullName evidence="3">WG repeat-containing protein</fullName>
    </recommendedName>
</protein>
<evidence type="ECO:0008006" key="3">
    <source>
        <dbReference type="Google" id="ProtNLM"/>
    </source>
</evidence>
<proteinExistence type="predicted"/>
<evidence type="ECO:0000313" key="1">
    <source>
        <dbReference type="EMBL" id="NHZ65727.1"/>
    </source>
</evidence>
<accession>A0ABX0MUK4</accession>